<protein>
    <recommendedName>
        <fullName evidence="3">DUF4258 domain-containing protein</fullName>
    </recommendedName>
</protein>
<reference evidence="1 2" key="1">
    <citation type="submission" date="2023-11" db="EMBL/GenBank/DDBJ databases">
        <title>MicrobeMod: A computational toolkit for identifying prokaryotic methylation and restriction-modification with nanopore sequencing.</title>
        <authorList>
            <person name="Crits-Christoph A."/>
            <person name="Kang S.C."/>
            <person name="Lee H."/>
            <person name="Ostrov N."/>
        </authorList>
    </citation>
    <scope>NUCLEOTIDE SEQUENCE [LARGE SCALE GENOMIC DNA]</scope>
    <source>
        <strain evidence="1 2">ATCC 43984</strain>
    </source>
</reference>
<accession>A0ABZ0Y6U0</accession>
<evidence type="ECO:0008006" key="3">
    <source>
        <dbReference type="Google" id="ProtNLM"/>
    </source>
</evidence>
<dbReference type="RefSeq" id="WP_246925954.1">
    <property type="nucleotide sequence ID" value="NZ_CP140151.1"/>
</dbReference>
<dbReference type="Proteomes" id="UP001321908">
    <property type="component" value="Chromosome"/>
</dbReference>
<proteinExistence type="predicted"/>
<dbReference type="EMBL" id="CP140151">
    <property type="protein sequence ID" value="WQH07767.1"/>
    <property type="molecule type" value="Genomic_DNA"/>
</dbReference>
<keyword evidence="2" id="KW-1185">Reference proteome</keyword>
<organism evidence="1 2">
    <name type="scientific">Chromohalobacter canadensis</name>
    <dbReference type="NCBI Taxonomy" id="141389"/>
    <lineage>
        <taxon>Bacteria</taxon>
        <taxon>Pseudomonadati</taxon>
        <taxon>Pseudomonadota</taxon>
        <taxon>Gammaproteobacteria</taxon>
        <taxon>Oceanospirillales</taxon>
        <taxon>Halomonadaceae</taxon>
        <taxon>Chromohalobacter</taxon>
    </lineage>
</organism>
<evidence type="ECO:0000313" key="1">
    <source>
        <dbReference type="EMBL" id="WQH07767.1"/>
    </source>
</evidence>
<evidence type="ECO:0000313" key="2">
    <source>
        <dbReference type="Proteomes" id="UP001321908"/>
    </source>
</evidence>
<gene>
    <name evidence="1" type="ORF">SR908_09675</name>
</gene>
<sequence length="94" mass="10677">MARTRHMHQRMGQRGVTSRLADLTSQYGIDNGDRTVLDRKNVEELVAGMDALRKDLLAIHQKGGLVVIESGEAQITVYRHDSYNQKKKATYVQH</sequence>
<name>A0ABZ0Y6U0_9GAMM</name>